<feature type="region of interest" description="Disordered" evidence="1">
    <location>
        <begin position="170"/>
        <end position="190"/>
    </location>
</feature>
<sequence length="190" mass="20724">MESPKFRSLTDRQKDVLVRIDRRMPIKLVAAELEVSESRINQHIRALKDIYGVGNLKDLCESYRAEVQDSGESAPYRKTASTKSQVPQSAKQGETEDRVAPGEFVLADVAPLAIEAPWTVKSEPRVVPGVLDGDHAVLYRLAVIVGLAFAFIVLVILVMTAALSMNEATGGKQIQPPQTQSESEVSIPAV</sequence>
<proteinExistence type="predicted"/>
<dbReference type="GO" id="GO:0003677">
    <property type="term" value="F:DNA binding"/>
    <property type="evidence" value="ECO:0007669"/>
    <property type="project" value="InterPro"/>
</dbReference>
<gene>
    <name evidence="3" type="ORF">GRI94_01095</name>
    <name evidence="4" type="ORF">GRI94_15185</name>
</gene>
<dbReference type="InterPro" id="IPR036388">
    <property type="entry name" value="WH-like_DNA-bd_sf"/>
</dbReference>
<evidence type="ECO:0000256" key="1">
    <source>
        <dbReference type="SAM" id="MobiDB-lite"/>
    </source>
</evidence>
<keyword evidence="2" id="KW-0812">Transmembrane</keyword>
<dbReference type="OrthoDB" id="7502277at2"/>
<keyword evidence="5" id="KW-1185">Reference proteome</keyword>
<dbReference type="EMBL" id="WTYE01000001">
    <property type="protein sequence ID" value="MXP30411.1"/>
    <property type="molecule type" value="Genomic_DNA"/>
</dbReference>
<organism evidence="3 5">
    <name type="scientific">Parerythrobacter jejuensis</name>
    <dbReference type="NCBI Taxonomy" id="795812"/>
    <lineage>
        <taxon>Bacteria</taxon>
        <taxon>Pseudomonadati</taxon>
        <taxon>Pseudomonadota</taxon>
        <taxon>Alphaproteobacteria</taxon>
        <taxon>Sphingomonadales</taxon>
        <taxon>Erythrobacteraceae</taxon>
        <taxon>Parerythrobacter</taxon>
    </lineage>
</organism>
<evidence type="ECO:0008006" key="6">
    <source>
        <dbReference type="Google" id="ProtNLM"/>
    </source>
</evidence>
<evidence type="ECO:0000313" key="5">
    <source>
        <dbReference type="Proteomes" id="UP000446786"/>
    </source>
</evidence>
<dbReference type="Gene3D" id="1.10.10.10">
    <property type="entry name" value="Winged helix-like DNA-binding domain superfamily/Winged helix DNA-binding domain"/>
    <property type="match status" value="1"/>
</dbReference>
<accession>A0A845ANI9</accession>
<feature type="region of interest" description="Disordered" evidence="1">
    <location>
        <begin position="71"/>
        <end position="97"/>
    </location>
</feature>
<feature type="compositionally biased region" description="Polar residues" evidence="1">
    <location>
        <begin position="175"/>
        <end position="184"/>
    </location>
</feature>
<dbReference type="InterPro" id="IPR016032">
    <property type="entry name" value="Sig_transdc_resp-reg_C-effctor"/>
</dbReference>
<dbReference type="EMBL" id="WTYE01000001">
    <property type="protein sequence ID" value="MXP33171.1"/>
    <property type="molecule type" value="Genomic_DNA"/>
</dbReference>
<protein>
    <recommendedName>
        <fullName evidence="6">HTH luxR-type domain-containing protein</fullName>
    </recommendedName>
</protein>
<dbReference type="AlphaFoldDB" id="A0A845ANI9"/>
<keyword evidence="2" id="KW-0472">Membrane</keyword>
<feature type="transmembrane region" description="Helical" evidence="2">
    <location>
        <begin position="137"/>
        <end position="163"/>
    </location>
</feature>
<keyword evidence="2" id="KW-1133">Transmembrane helix</keyword>
<name>A0A845ANI9_9SPHN</name>
<feature type="compositionally biased region" description="Polar residues" evidence="1">
    <location>
        <begin position="79"/>
        <end position="92"/>
    </location>
</feature>
<evidence type="ECO:0000256" key="2">
    <source>
        <dbReference type="SAM" id="Phobius"/>
    </source>
</evidence>
<evidence type="ECO:0000313" key="4">
    <source>
        <dbReference type="EMBL" id="MXP33171.1"/>
    </source>
</evidence>
<dbReference type="GO" id="GO:0006355">
    <property type="term" value="P:regulation of DNA-templated transcription"/>
    <property type="evidence" value="ECO:0007669"/>
    <property type="project" value="InterPro"/>
</dbReference>
<evidence type="ECO:0000313" key="3">
    <source>
        <dbReference type="EMBL" id="MXP30411.1"/>
    </source>
</evidence>
<comment type="caution">
    <text evidence="3">The sequence shown here is derived from an EMBL/GenBank/DDBJ whole genome shotgun (WGS) entry which is preliminary data.</text>
</comment>
<reference evidence="3 5" key="1">
    <citation type="submission" date="2019-12" db="EMBL/GenBank/DDBJ databases">
        <title>Genomic-based taxomic classification of the family Erythrobacteraceae.</title>
        <authorList>
            <person name="Xu L."/>
        </authorList>
    </citation>
    <scope>NUCLEOTIDE SEQUENCE [LARGE SCALE GENOMIC DNA]</scope>
    <source>
        <strain evidence="3 5">JCM 16677</strain>
    </source>
</reference>
<dbReference type="Proteomes" id="UP000446786">
    <property type="component" value="Unassembled WGS sequence"/>
</dbReference>
<dbReference type="SUPFAM" id="SSF46894">
    <property type="entry name" value="C-terminal effector domain of the bipartite response regulators"/>
    <property type="match status" value="1"/>
</dbReference>